<evidence type="ECO:0000256" key="3">
    <source>
        <dbReference type="ARBA" id="ARBA00022553"/>
    </source>
</evidence>
<dbReference type="InterPro" id="IPR015943">
    <property type="entry name" value="WD40/YVTN_repeat-like_dom_sf"/>
</dbReference>
<proteinExistence type="predicted"/>
<dbReference type="SUPFAM" id="SSF63829">
    <property type="entry name" value="Calcium-dependent phosphotriesterase"/>
    <property type="match status" value="3"/>
</dbReference>
<name>A0A927FB85_9BACT</name>
<evidence type="ECO:0000256" key="1">
    <source>
        <dbReference type="ARBA" id="ARBA00000085"/>
    </source>
</evidence>
<dbReference type="RefSeq" id="WP_191617368.1">
    <property type="nucleotide sequence ID" value="NZ_JACYFG010000035.1"/>
</dbReference>
<feature type="modified residue" description="4-aspartylphosphate" evidence="4">
    <location>
        <position position="1191"/>
    </location>
</feature>
<dbReference type="InterPro" id="IPR001789">
    <property type="entry name" value="Sig_transdc_resp-reg_receiver"/>
</dbReference>
<dbReference type="InterPro" id="IPR036097">
    <property type="entry name" value="HisK_dim/P_sf"/>
</dbReference>
<organism evidence="9 10">
    <name type="scientific">Pelagicoccus enzymogenes</name>
    <dbReference type="NCBI Taxonomy" id="2773457"/>
    <lineage>
        <taxon>Bacteria</taxon>
        <taxon>Pseudomonadati</taxon>
        <taxon>Verrucomicrobiota</taxon>
        <taxon>Opitutia</taxon>
        <taxon>Puniceicoccales</taxon>
        <taxon>Pelagicoccaceae</taxon>
        <taxon>Pelagicoccus</taxon>
    </lineage>
</organism>
<keyword evidence="6" id="KW-0732">Signal</keyword>
<dbReference type="InterPro" id="IPR003661">
    <property type="entry name" value="HisK_dim/P_dom"/>
</dbReference>
<protein>
    <recommendedName>
        <fullName evidence="2">histidine kinase</fullName>
        <ecNumber evidence="2">2.7.13.3</ecNumber>
    </recommendedName>
</protein>
<dbReference type="InterPro" id="IPR011110">
    <property type="entry name" value="Reg_prop"/>
</dbReference>
<dbReference type="InterPro" id="IPR005467">
    <property type="entry name" value="His_kinase_dom"/>
</dbReference>
<feature type="signal peptide" evidence="6">
    <location>
        <begin position="1"/>
        <end position="19"/>
    </location>
</feature>
<dbReference type="GO" id="GO:0000155">
    <property type="term" value="F:phosphorelay sensor kinase activity"/>
    <property type="evidence" value="ECO:0007669"/>
    <property type="project" value="InterPro"/>
</dbReference>
<dbReference type="Pfam" id="PF00072">
    <property type="entry name" value="Response_reg"/>
    <property type="match status" value="1"/>
</dbReference>
<dbReference type="InterPro" id="IPR011123">
    <property type="entry name" value="Y_Y_Y"/>
</dbReference>
<evidence type="ECO:0000313" key="9">
    <source>
        <dbReference type="EMBL" id="MBD5780258.1"/>
    </source>
</evidence>
<evidence type="ECO:0000256" key="6">
    <source>
        <dbReference type="SAM" id="SignalP"/>
    </source>
</evidence>
<dbReference type="CDD" id="cd00082">
    <property type="entry name" value="HisKA"/>
    <property type="match status" value="1"/>
</dbReference>
<dbReference type="Pfam" id="PF02518">
    <property type="entry name" value="HATPase_c"/>
    <property type="match status" value="1"/>
</dbReference>
<keyword evidence="10" id="KW-1185">Reference proteome</keyword>
<evidence type="ECO:0000313" key="10">
    <source>
        <dbReference type="Proteomes" id="UP000622317"/>
    </source>
</evidence>
<dbReference type="Proteomes" id="UP000622317">
    <property type="component" value="Unassembled WGS sequence"/>
</dbReference>
<dbReference type="PROSITE" id="PS50109">
    <property type="entry name" value="HIS_KIN"/>
    <property type="match status" value="1"/>
</dbReference>
<dbReference type="EC" id="2.7.13.3" evidence="2"/>
<accession>A0A927FB85</accession>
<feature type="chain" id="PRO_5037778845" description="histidine kinase" evidence="6">
    <location>
        <begin position="20"/>
        <end position="1261"/>
    </location>
</feature>
<dbReference type="CDD" id="cd17546">
    <property type="entry name" value="REC_hyHK_CKI1_RcsC-like"/>
    <property type="match status" value="1"/>
</dbReference>
<dbReference type="SMART" id="SM00387">
    <property type="entry name" value="HATPase_c"/>
    <property type="match status" value="1"/>
</dbReference>
<dbReference type="Gene3D" id="3.40.50.2300">
    <property type="match status" value="1"/>
</dbReference>
<dbReference type="CDD" id="cd00146">
    <property type="entry name" value="PKD"/>
    <property type="match status" value="1"/>
</dbReference>
<dbReference type="SUPFAM" id="SSF55874">
    <property type="entry name" value="ATPase domain of HSP90 chaperone/DNA topoisomerase II/histidine kinase"/>
    <property type="match status" value="1"/>
</dbReference>
<dbReference type="Pfam" id="PF00512">
    <property type="entry name" value="HisKA"/>
    <property type="match status" value="1"/>
</dbReference>
<evidence type="ECO:0000256" key="4">
    <source>
        <dbReference type="PROSITE-ProRule" id="PRU00169"/>
    </source>
</evidence>
<reference evidence="9" key="1">
    <citation type="submission" date="2020-09" db="EMBL/GenBank/DDBJ databases">
        <title>Pelagicoccus enzymogenes sp. nov. with an EPS production, isolated from marine sediment.</title>
        <authorList>
            <person name="Feng X."/>
        </authorList>
    </citation>
    <scope>NUCLEOTIDE SEQUENCE</scope>
    <source>
        <strain evidence="9">NFK12</strain>
    </source>
</reference>
<evidence type="ECO:0000256" key="5">
    <source>
        <dbReference type="SAM" id="Coils"/>
    </source>
</evidence>
<dbReference type="SUPFAM" id="SSF47384">
    <property type="entry name" value="Homodimeric domain of signal transducing histidine kinase"/>
    <property type="match status" value="1"/>
</dbReference>
<dbReference type="InterPro" id="IPR036890">
    <property type="entry name" value="HATPase_C_sf"/>
</dbReference>
<dbReference type="PANTHER" id="PTHR43547">
    <property type="entry name" value="TWO-COMPONENT HISTIDINE KINASE"/>
    <property type="match status" value="1"/>
</dbReference>
<dbReference type="PROSITE" id="PS50110">
    <property type="entry name" value="RESPONSE_REGULATORY"/>
    <property type="match status" value="1"/>
</dbReference>
<feature type="coiled-coil region" evidence="5">
    <location>
        <begin position="827"/>
        <end position="875"/>
    </location>
</feature>
<feature type="domain" description="Response regulatory" evidence="8">
    <location>
        <begin position="1140"/>
        <end position="1256"/>
    </location>
</feature>
<dbReference type="SMART" id="SM00448">
    <property type="entry name" value="REC"/>
    <property type="match status" value="1"/>
</dbReference>
<evidence type="ECO:0000259" key="8">
    <source>
        <dbReference type="PROSITE" id="PS50110"/>
    </source>
</evidence>
<dbReference type="Pfam" id="PF07494">
    <property type="entry name" value="Reg_prop"/>
    <property type="match status" value="6"/>
</dbReference>
<dbReference type="PRINTS" id="PR00344">
    <property type="entry name" value="BCTRLSENSOR"/>
</dbReference>
<sequence>MRFRSLLFCLLLCSSIGVAWSQGDKKFTRLGVEDGLSQSWVRKLAQDSHGFMWFGTKDGLNRYDGRDFRVYRPESENMRGLESGSINELYLDAAQTLWVCTLGGVFRYDEELDRFELFEPIGRATVSTVLQAWDGSYWFGTPNELFRYEPDSGELKRYLHEADDPASLPSNIVWNLLEDRRKRLWIGTDEGLCLYDRRNDSFTRLDDAQGAGDRWVQSMLEDDWGRVWVGTEDSIYLYELGDWGSMKVEKVMDIRGQCIAEDQNGDIWLGHASAQGLTFWEIADETGDLLEKERYFNRLHDERSLSADGVDCIYVDDTGGVWIGTYGNGANYFSGAQKRFVTTKIHDTDGDLDVGEQVNSVLIDGEQRWVGTERGLVRYDGTTDTFHEYKSIAEDPSTIGADAVYQIFKDSRGDIWVGAWAGGLNRYVPESDSFVRYLNDPSDPNSLSNNNVFCIYEDRNGYLWIGTVGGGLNQFDPENETFVRHVHDPEDSRSINSQYINDIEEDEIGNLWISTYSSLDKYDPGLGYFQHFSHTGDPLPQNRGDLEVVFFDSLNQLWLGTEVGLISFDPDAQRYTRYSVSDGLPNNSIKSISEDSRGNLWITTNQGLSQFVDGVSVPARPRFINYDRKDGLQSKEFVKRSSFVAADGQIWVGGVSGLTHFRPDEIEPNLSLPKVVITDLSVLNRKVFPSPEAGPLSKEPYLLDEVKLRYEDSVFSFRFSSLVYPRNDDVEYAYMLEGFDEAWQYVRGASTAIYTNLDPGRYTFRVKSSNSDGIWGDNAETIFVTIAPAWWKSIWFRLFGLLVVGLALFLAYRLRVISLKRSRLALAKSVEDRTRELAEAKEELSLQNEELKVHRAHLEELVEARTRELKAARDKAEVSDRLKSAFIGNMSHEIRTPLNAIMGFSQLIAMEAEGRGEFDNYSNCIRENTEMLVQLLNDILDFSIFESEKLTLNYETIDAWMLFHELSVDIGQLVKSRAPAGVEYVADDRLGDGLTVRFEADKVRVRQILLNLATNACKFTEQGIVSFGMSLNRETKTLKYWVEDTGVGIAPSEHEAVFERFHKIIDNTKSFAKGTGLGLAICRRLSDELGFQLSLKSELGKGSVFTVEIPVELVAESSQSRKPSKQLGGLLPELDLVGRRILVAEDIVNNYTILERFLEPTGARLIHALDGEQAIRQFREFEGKIDLLLLDISMPNLGGIEALKAIREMDPDVPAIALTAHAFKNDVDALLDAGFQSCLTKPVERKHLFREIAGFLDSMPS</sequence>
<dbReference type="Pfam" id="PF07495">
    <property type="entry name" value="Y_Y_Y"/>
    <property type="match status" value="1"/>
</dbReference>
<keyword evidence="5" id="KW-0175">Coiled coil</keyword>
<keyword evidence="3 4" id="KW-0597">Phosphoprotein</keyword>
<comment type="catalytic activity">
    <reaction evidence="1">
        <text>ATP + protein L-histidine = ADP + protein N-phospho-L-histidine.</text>
        <dbReference type="EC" id="2.7.13.3"/>
    </reaction>
</comment>
<dbReference type="SUPFAM" id="SSF52172">
    <property type="entry name" value="CheY-like"/>
    <property type="match status" value="1"/>
</dbReference>
<dbReference type="InterPro" id="IPR004358">
    <property type="entry name" value="Sig_transdc_His_kin-like_C"/>
</dbReference>
<feature type="domain" description="Histidine kinase" evidence="7">
    <location>
        <begin position="889"/>
        <end position="1113"/>
    </location>
</feature>
<dbReference type="PANTHER" id="PTHR43547:SF2">
    <property type="entry name" value="HYBRID SIGNAL TRANSDUCTION HISTIDINE KINASE C"/>
    <property type="match status" value="1"/>
</dbReference>
<dbReference type="Gene3D" id="1.10.287.130">
    <property type="match status" value="1"/>
</dbReference>
<gene>
    <name evidence="9" type="ORF">IEN85_12215</name>
</gene>
<dbReference type="InterPro" id="IPR011006">
    <property type="entry name" value="CheY-like_superfamily"/>
</dbReference>
<dbReference type="EMBL" id="JACYFG010000035">
    <property type="protein sequence ID" value="MBD5780258.1"/>
    <property type="molecule type" value="Genomic_DNA"/>
</dbReference>
<dbReference type="InterPro" id="IPR013783">
    <property type="entry name" value="Ig-like_fold"/>
</dbReference>
<dbReference type="AlphaFoldDB" id="A0A927FB85"/>
<dbReference type="Gene3D" id="2.130.10.10">
    <property type="entry name" value="YVTN repeat-like/Quinoprotein amine dehydrogenase"/>
    <property type="match status" value="5"/>
</dbReference>
<dbReference type="InterPro" id="IPR003594">
    <property type="entry name" value="HATPase_dom"/>
</dbReference>
<dbReference type="Gene3D" id="2.60.40.10">
    <property type="entry name" value="Immunoglobulins"/>
    <property type="match status" value="1"/>
</dbReference>
<comment type="caution">
    <text evidence="9">The sequence shown here is derived from an EMBL/GenBank/DDBJ whole genome shotgun (WGS) entry which is preliminary data.</text>
</comment>
<evidence type="ECO:0000256" key="2">
    <source>
        <dbReference type="ARBA" id="ARBA00012438"/>
    </source>
</evidence>
<dbReference type="SMART" id="SM00388">
    <property type="entry name" value="HisKA"/>
    <property type="match status" value="1"/>
</dbReference>
<dbReference type="FunFam" id="2.60.40.10:FF:000791">
    <property type="entry name" value="Two-component system sensor histidine kinase/response regulator"/>
    <property type="match status" value="1"/>
</dbReference>
<dbReference type="Gene3D" id="3.30.565.10">
    <property type="entry name" value="Histidine kinase-like ATPase, C-terminal domain"/>
    <property type="match status" value="1"/>
</dbReference>
<evidence type="ECO:0000259" key="7">
    <source>
        <dbReference type="PROSITE" id="PS50109"/>
    </source>
</evidence>